<sequence length="398" mass="44675">MKQGTGSVMMSLKPFYRKTWAEIDLTALKENVRNMKQHIGEHVHLMAVVKANAYGHGSAQVAKAALEEGASILAVALLDEAISLRAEGIEEPILVLGAVPPEYAGIAAEKRIIVTGYSVQWLKEVLRFLDGVDIPLEFHLKIDTGMGRLGCKMKEDIKEMMEMTESSSKLNCTGVFTHFATADEKDTDYFNMQLNRFEELTQPLPLDRLMVHSSNSAAGLRFKKQLFNAVRFGISMYGLSPSTEIKDELPFRLREVFSLHTELSHVKTIKKGESVSYGATYTAEHDEWIGTVPVGYADGWLRRLAGTEVLIDGKRQKIAGRICMDQFMISLDEEYPVGTKVTLIGKQKDEWISVDEIAQKLQTINYEITCMISSRVPRMFLENGSIMEIRNPILPNHI</sequence>
<comment type="function">
    <text evidence="5">Catalyzes the interconversion of L-alanine and D-alanine. May also act on other amino acids.</text>
</comment>
<dbReference type="PANTHER" id="PTHR30511">
    <property type="entry name" value="ALANINE RACEMASE"/>
    <property type="match status" value="1"/>
</dbReference>
<gene>
    <name evidence="9" type="primary">alr</name>
    <name evidence="9" type="ORF">DX927_17445</name>
</gene>
<dbReference type="GO" id="GO:0009252">
    <property type="term" value="P:peptidoglycan biosynthetic process"/>
    <property type="evidence" value="ECO:0007669"/>
    <property type="project" value="TreeGrafter"/>
</dbReference>
<dbReference type="Gene3D" id="2.40.37.10">
    <property type="entry name" value="Lyase, Ornithine Decarboxylase, Chain A, domain 1"/>
    <property type="match status" value="1"/>
</dbReference>
<dbReference type="FunFam" id="2.40.37.10:FF:000006">
    <property type="entry name" value="Alanine racemase"/>
    <property type="match status" value="1"/>
</dbReference>
<comment type="pathway">
    <text evidence="5">Amino-acid biosynthesis; D-alanine biosynthesis; D-alanine from L-alanine: step 1/1.</text>
</comment>
<evidence type="ECO:0000256" key="6">
    <source>
        <dbReference type="PIRSR" id="PIRSR600821-50"/>
    </source>
</evidence>
<dbReference type="EC" id="5.1.1.1" evidence="5"/>
<dbReference type="Pfam" id="PF01168">
    <property type="entry name" value="Ala_racemase_N"/>
    <property type="match status" value="1"/>
</dbReference>
<evidence type="ECO:0000256" key="1">
    <source>
        <dbReference type="ARBA" id="ARBA00000316"/>
    </source>
</evidence>
<evidence type="ECO:0000256" key="2">
    <source>
        <dbReference type="ARBA" id="ARBA00001933"/>
    </source>
</evidence>
<dbReference type="InterPro" id="IPR029066">
    <property type="entry name" value="PLP-binding_barrel"/>
</dbReference>
<protein>
    <recommendedName>
        <fullName evidence="5">Alanine racemase</fullName>
        <ecNumber evidence="5">5.1.1.1</ecNumber>
    </recommendedName>
</protein>
<dbReference type="Pfam" id="PF00842">
    <property type="entry name" value="Ala_racemase_C"/>
    <property type="match status" value="1"/>
</dbReference>
<dbReference type="PANTHER" id="PTHR30511:SF0">
    <property type="entry name" value="ALANINE RACEMASE, CATABOLIC-RELATED"/>
    <property type="match status" value="1"/>
</dbReference>
<evidence type="ECO:0000256" key="4">
    <source>
        <dbReference type="ARBA" id="ARBA00023235"/>
    </source>
</evidence>
<dbReference type="PRINTS" id="PR00992">
    <property type="entry name" value="ALARACEMASE"/>
</dbReference>
<dbReference type="STRING" id="1925020.BTA30_10820"/>
<dbReference type="EMBL" id="QSND01000003">
    <property type="protein sequence ID" value="KAA6449638.1"/>
    <property type="molecule type" value="Genomic_DNA"/>
</dbReference>
<feature type="active site" description="Proton acceptor; specific for D-alanine" evidence="5">
    <location>
        <position position="50"/>
    </location>
</feature>
<dbReference type="NCBIfam" id="TIGR00492">
    <property type="entry name" value="alr"/>
    <property type="match status" value="1"/>
</dbReference>
<proteinExistence type="inferred from homology"/>
<dbReference type="GO" id="GO:0008784">
    <property type="term" value="F:alanine racemase activity"/>
    <property type="evidence" value="ECO:0007669"/>
    <property type="project" value="UniProtKB-UniRule"/>
</dbReference>
<keyword evidence="3 5" id="KW-0663">Pyridoxal phosphate</keyword>
<dbReference type="GO" id="GO:0005829">
    <property type="term" value="C:cytosol"/>
    <property type="evidence" value="ECO:0007669"/>
    <property type="project" value="TreeGrafter"/>
</dbReference>
<feature type="binding site" evidence="5 7">
    <location>
        <position position="148"/>
    </location>
    <ligand>
        <name>substrate</name>
    </ligand>
</feature>
<dbReference type="Gene3D" id="3.20.20.10">
    <property type="entry name" value="Alanine racemase"/>
    <property type="match status" value="1"/>
</dbReference>
<dbReference type="InterPro" id="IPR011079">
    <property type="entry name" value="Ala_racemase_C"/>
</dbReference>
<keyword evidence="4 5" id="KW-0413">Isomerase</keyword>
<feature type="binding site" evidence="5 7">
    <location>
        <position position="324"/>
    </location>
    <ligand>
        <name>substrate</name>
    </ligand>
</feature>
<dbReference type="SMART" id="SM01005">
    <property type="entry name" value="Ala_racemase_C"/>
    <property type="match status" value="1"/>
</dbReference>
<dbReference type="InterPro" id="IPR001608">
    <property type="entry name" value="Ala_racemase_N"/>
</dbReference>
<comment type="catalytic activity">
    <reaction evidence="1 5">
        <text>L-alanine = D-alanine</text>
        <dbReference type="Rhea" id="RHEA:20249"/>
        <dbReference type="ChEBI" id="CHEBI:57416"/>
        <dbReference type="ChEBI" id="CHEBI:57972"/>
        <dbReference type="EC" id="5.1.1.1"/>
    </reaction>
</comment>
<dbReference type="UniPathway" id="UPA00042">
    <property type="reaction ID" value="UER00497"/>
</dbReference>
<dbReference type="PROSITE" id="PS00395">
    <property type="entry name" value="ALANINE_RACEMASE"/>
    <property type="match status" value="1"/>
</dbReference>
<dbReference type="InterPro" id="IPR000821">
    <property type="entry name" value="Ala_racemase"/>
</dbReference>
<evidence type="ECO:0000259" key="8">
    <source>
        <dbReference type="SMART" id="SM01005"/>
    </source>
</evidence>
<dbReference type="GO" id="GO:0030170">
    <property type="term" value="F:pyridoxal phosphate binding"/>
    <property type="evidence" value="ECO:0007669"/>
    <property type="project" value="UniProtKB-UniRule"/>
</dbReference>
<dbReference type="InterPro" id="IPR020622">
    <property type="entry name" value="Ala_racemase_pyridoxalP-BS"/>
</dbReference>
<evidence type="ECO:0000256" key="5">
    <source>
        <dbReference type="HAMAP-Rule" id="MF_01201"/>
    </source>
</evidence>
<feature type="active site" description="Proton acceptor; specific for L-alanine" evidence="5">
    <location>
        <position position="277"/>
    </location>
</feature>
<comment type="similarity">
    <text evidence="5">Belongs to the alanine racemase family.</text>
</comment>
<dbReference type="Proteomes" id="UP000324326">
    <property type="component" value="Unassembled WGS sequence"/>
</dbReference>
<name>A0A5M8RQ32_9BACI</name>
<dbReference type="AlphaFoldDB" id="A0A5M8RQ32"/>
<evidence type="ECO:0000313" key="9">
    <source>
        <dbReference type="EMBL" id="KAA6449638.1"/>
    </source>
</evidence>
<dbReference type="SUPFAM" id="SSF50621">
    <property type="entry name" value="Alanine racemase C-terminal domain-like"/>
    <property type="match status" value="1"/>
</dbReference>
<organism evidence="9 10">
    <name type="scientific">Bacillus swezeyi</name>
    <dbReference type="NCBI Taxonomy" id="1925020"/>
    <lineage>
        <taxon>Bacteria</taxon>
        <taxon>Bacillati</taxon>
        <taxon>Bacillota</taxon>
        <taxon>Bacilli</taxon>
        <taxon>Bacillales</taxon>
        <taxon>Bacillaceae</taxon>
        <taxon>Bacillus</taxon>
    </lineage>
</organism>
<evidence type="ECO:0000313" key="10">
    <source>
        <dbReference type="Proteomes" id="UP000324326"/>
    </source>
</evidence>
<evidence type="ECO:0000256" key="7">
    <source>
        <dbReference type="PIRSR" id="PIRSR600821-52"/>
    </source>
</evidence>
<dbReference type="GO" id="GO:0030632">
    <property type="term" value="P:D-alanine biosynthetic process"/>
    <property type="evidence" value="ECO:0007669"/>
    <property type="project" value="UniProtKB-UniRule"/>
</dbReference>
<accession>A0A5M8RQ32</accession>
<dbReference type="InterPro" id="IPR009006">
    <property type="entry name" value="Ala_racemase/Decarboxylase_C"/>
</dbReference>
<comment type="caution">
    <text evidence="9">The sequence shown here is derived from an EMBL/GenBank/DDBJ whole genome shotgun (WGS) entry which is preliminary data.</text>
</comment>
<feature type="domain" description="Alanine racemase C-terminal" evidence="8">
    <location>
        <begin position="256"/>
        <end position="381"/>
    </location>
</feature>
<dbReference type="SUPFAM" id="SSF51419">
    <property type="entry name" value="PLP-binding barrel"/>
    <property type="match status" value="1"/>
</dbReference>
<comment type="cofactor">
    <cofactor evidence="2 5 6">
        <name>pyridoxal 5'-phosphate</name>
        <dbReference type="ChEBI" id="CHEBI:597326"/>
    </cofactor>
</comment>
<evidence type="ECO:0000256" key="3">
    <source>
        <dbReference type="ARBA" id="ARBA00022898"/>
    </source>
</evidence>
<dbReference type="HAMAP" id="MF_01201">
    <property type="entry name" value="Ala_racemase"/>
    <property type="match status" value="1"/>
</dbReference>
<feature type="modified residue" description="N6-(pyridoxal phosphate)lysine" evidence="5 6">
    <location>
        <position position="50"/>
    </location>
</feature>
<reference evidence="9 10" key="1">
    <citation type="submission" date="2018-08" db="EMBL/GenBank/DDBJ databases">
        <title>Bacillus phenotypic plasticity.</title>
        <authorList>
            <person name="Hurtado E."/>
        </authorList>
    </citation>
    <scope>NUCLEOTIDE SEQUENCE [LARGE SCALE GENOMIC DNA]</scope>
    <source>
        <strain evidence="9 10">427</strain>
    </source>
</reference>
<dbReference type="FunFam" id="3.20.20.10:FF:000002">
    <property type="entry name" value="Alanine racemase"/>
    <property type="match status" value="1"/>
</dbReference>
<dbReference type="CDD" id="cd00430">
    <property type="entry name" value="PLPDE_III_AR"/>
    <property type="match status" value="1"/>
</dbReference>